<evidence type="ECO:0000256" key="13">
    <source>
        <dbReference type="SAM" id="Phobius"/>
    </source>
</evidence>
<sequence length="52" mass="6068">MPQMAPILWLPLSSVILMALILLMMNLYFFNKLPSKSKSSNLLNHTSLHWPW</sequence>
<protein>
    <recommendedName>
        <fullName evidence="12">ATP synthase complex subunit 8</fullName>
    </recommendedName>
</protein>
<dbReference type="GO" id="GO:0031966">
    <property type="term" value="C:mitochondrial membrane"/>
    <property type="evidence" value="ECO:0007669"/>
    <property type="project" value="UniProtKB-SubCell"/>
</dbReference>
<evidence type="ECO:0000256" key="2">
    <source>
        <dbReference type="ARBA" id="ARBA00008892"/>
    </source>
</evidence>
<evidence type="ECO:0000256" key="10">
    <source>
        <dbReference type="ARBA" id="ARBA00023128"/>
    </source>
</evidence>
<keyword evidence="6 12" id="KW-0812">Transmembrane</keyword>
<gene>
    <name evidence="14" type="primary">ATP8</name>
</gene>
<name>A0A2S1TM98_9CRUS</name>
<keyword evidence="9 12" id="KW-0406">Ion transport</keyword>
<feature type="transmembrane region" description="Helical" evidence="13">
    <location>
        <begin position="6"/>
        <end position="30"/>
    </location>
</feature>
<evidence type="ECO:0000256" key="6">
    <source>
        <dbReference type="ARBA" id="ARBA00022692"/>
    </source>
</evidence>
<comment type="subunit">
    <text evidence="3">F-type ATPases have 2 components, CF(1) - the catalytic core - and CF(0) - the membrane proton channel.</text>
</comment>
<dbReference type="GO" id="GO:0015986">
    <property type="term" value="P:proton motive force-driven ATP synthesis"/>
    <property type="evidence" value="ECO:0007669"/>
    <property type="project" value="InterPro"/>
</dbReference>
<keyword evidence="7 12" id="KW-0375">Hydrogen ion transport</keyword>
<evidence type="ECO:0000256" key="5">
    <source>
        <dbReference type="ARBA" id="ARBA00022547"/>
    </source>
</evidence>
<proteinExistence type="inferred from homology"/>
<evidence type="ECO:0000256" key="4">
    <source>
        <dbReference type="ARBA" id="ARBA00022448"/>
    </source>
</evidence>
<evidence type="ECO:0000256" key="9">
    <source>
        <dbReference type="ARBA" id="ARBA00023065"/>
    </source>
</evidence>
<evidence type="ECO:0000256" key="8">
    <source>
        <dbReference type="ARBA" id="ARBA00022989"/>
    </source>
</evidence>
<keyword evidence="10 12" id="KW-0496">Mitochondrion</keyword>
<evidence type="ECO:0000256" key="1">
    <source>
        <dbReference type="ARBA" id="ARBA00004304"/>
    </source>
</evidence>
<evidence type="ECO:0000313" key="14">
    <source>
        <dbReference type="EMBL" id="AWI62640.1"/>
    </source>
</evidence>
<comment type="subcellular location">
    <subcellularLocation>
        <location evidence="1 12">Mitochondrion membrane</location>
        <topology evidence="1 12">Single-pass membrane protein</topology>
    </subcellularLocation>
</comment>
<dbReference type="InterPro" id="IPR001421">
    <property type="entry name" value="ATP8_metazoa"/>
</dbReference>
<keyword evidence="5 12" id="KW-0138">CF(0)</keyword>
<organism evidence="14">
    <name type="scientific">Epimeria frankei</name>
    <dbReference type="NCBI Taxonomy" id="2184360"/>
    <lineage>
        <taxon>Eukaryota</taxon>
        <taxon>Metazoa</taxon>
        <taxon>Ecdysozoa</taxon>
        <taxon>Arthropoda</taxon>
        <taxon>Crustacea</taxon>
        <taxon>Multicrustacea</taxon>
        <taxon>Malacostraca</taxon>
        <taxon>Eumalacostraca</taxon>
        <taxon>Peracarida</taxon>
        <taxon>Amphipoda</taxon>
        <taxon>Amphilochidea</taxon>
        <taxon>Amphilochida</taxon>
        <taxon>Amphilochidira</taxon>
        <taxon>Iphimedioidea</taxon>
        <taxon>Epimeriidae</taxon>
        <taxon>Epimeria</taxon>
    </lineage>
</organism>
<dbReference type="Pfam" id="PF00895">
    <property type="entry name" value="ATP-synt_8"/>
    <property type="match status" value="1"/>
</dbReference>
<accession>A0A2S1TM98</accession>
<evidence type="ECO:0000256" key="3">
    <source>
        <dbReference type="ARBA" id="ARBA00011291"/>
    </source>
</evidence>
<dbReference type="GO" id="GO:0015078">
    <property type="term" value="F:proton transmembrane transporter activity"/>
    <property type="evidence" value="ECO:0007669"/>
    <property type="project" value="InterPro"/>
</dbReference>
<keyword evidence="11 13" id="KW-0472">Membrane</keyword>
<evidence type="ECO:0000256" key="12">
    <source>
        <dbReference type="RuleBase" id="RU003661"/>
    </source>
</evidence>
<dbReference type="EMBL" id="MF361126">
    <property type="protein sequence ID" value="AWI62640.1"/>
    <property type="molecule type" value="Genomic_DNA"/>
</dbReference>
<dbReference type="GO" id="GO:0045259">
    <property type="term" value="C:proton-transporting ATP synthase complex"/>
    <property type="evidence" value="ECO:0007669"/>
    <property type="project" value="UniProtKB-KW"/>
</dbReference>
<reference evidence="14" key="1">
    <citation type="journal article" date="2018" name="Sci. Rep.">
        <title>Cryptic species in a well-known habitat: applying taxonomics to the amphipod genus Epimeria (Crustacea, Peracarida).</title>
        <authorList>
            <person name="Beermann J."/>
            <person name="Westbury M.V."/>
            <person name="Hofreiter M."/>
            <person name="Hilgers L."/>
            <person name="Deister F."/>
            <person name="Neumann H."/>
            <person name="Raupach M.J."/>
        </authorList>
    </citation>
    <scope>NUCLEOTIDE SEQUENCE</scope>
</reference>
<keyword evidence="4 12" id="KW-0813">Transport</keyword>
<keyword evidence="8 13" id="KW-1133">Transmembrane helix</keyword>
<dbReference type="AlphaFoldDB" id="A0A2S1TM98"/>
<geneLocation type="mitochondrion" evidence="14"/>
<evidence type="ECO:0000256" key="11">
    <source>
        <dbReference type="ARBA" id="ARBA00023136"/>
    </source>
</evidence>
<evidence type="ECO:0000256" key="7">
    <source>
        <dbReference type="ARBA" id="ARBA00022781"/>
    </source>
</evidence>
<comment type="similarity">
    <text evidence="2 12">Belongs to the ATPase protein 8 family.</text>
</comment>